<keyword evidence="3" id="KW-1185">Reference proteome</keyword>
<dbReference type="EMBL" id="FP565809">
    <property type="protein sequence ID" value="CBH22588.1"/>
    <property type="molecule type" value="Genomic_DNA"/>
</dbReference>
<accession>E3PVD5</accession>
<dbReference type="PANTHER" id="PTHR22642">
    <property type="entry name" value="IMIDAZOLONEPROPIONASE"/>
    <property type="match status" value="1"/>
</dbReference>
<dbReference type="HOGENOM" id="CLU_009942_5_0_9"/>
<evidence type="ECO:0000259" key="1">
    <source>
        <dbReference type="Pfam" id="PF07969"/>
    </source>
</evidence>
<dbReference type="InterPro" id="IPR013108">
    <property type="entry name" value="Amidohydro_3"/>
</dbReference>
<sequence length="536" mass="60139">MKKLYINGKIYVDKEHFEESMLISDGIIVALGTNEELMKHEVDEVVDLLGKTMLPGLNDSHLHLTMMGDYMNTCNLTSAKSIDEVVGLGKKFLAEHPDTKVLIGKGWNQNSFQDGERRFINRHDLDRISTDIPIVFDRVCIHVSVGNTKALEILNIDETTKIEGGEIQLGADGKPNGIFNEGAVKLIQSVIPSKSAEDISRDFIRAMDYAVSVGLTSVQSCDVMSKDFEKVFNAIDNIVKENKLKLRYSHQFNFQDIEDFKAYLRSEHLYGVYDEKMYSKGALKLFKDGSLGARTALMSTGYNDAPDETGVDALDDDKLYELCKLAHENNIRVLIHAIGDKAIQSVIDVYEKLIDDKENTLRHGIVHNQITTKAQLEKIAELGLTVMYQPIFLLSDIAIINDRVGDELEKTSYAFNSLYQMGAPVSLSTDAPVEDCNPFENIYVAVNRMRFDFTPREGYFKEECMSVGDAIDAYTIKSAYLEGKEDFKGRLKPGFVADMVILDRDIFTIDKTEIKDIKVVETIVGGNTVYKSSCAK</sequence>
<dbReference type="InterPro" id="IPR033932">
    <property type="entry name" value="YtcJ-like"/>
</dbReference>
<dbReference type="Gene3D" id="3.20.20.140">
    <property type="entry name" value="Metal-dependent hydrolases"/>
    <property type="match status" value="1"/>
</dbReference>
<dbReference type="KEGG" id="cst:CLOST_2473"/>
<dbReference type="InterPro" id="IPR032466">
    <property type="entry name" value="Metal_Hydrolase"/>
</dbReference>
<dbReference type="Gene3D" id="3.10.310.70">
    <property type="match status" value="1"/>
</dbReference>
<dbReference type="Proteomes" id="UP000007041">
    <property type="component" value="Chromosome"/>
</dbReference>
<dbReference type="InterPro" id="IPR011059">
    <property type="entry name" value="Metal-dep_hydrolase_composite"/>
</dbReference>
<reference evidence="3" key="1">
    <citation type="journal article" date="2010" name="BMC Genomics">
        <title>Clostridium sticklandii, a specialist in amino acid degradation:revisiting its metabolism through its genome sequence.</title>
        <authorList>
            <person name="Fonknechten N."/>
            <person name="Chaussonnerie S."/>
            <person name="Tricot S."/>
            <person name="Lajus A."/>
            <person name="Andreesen J.R."/>
            <person name="Perchat N."/>
            <person name="Pelletier E."/>
            <person name="Gouyvenoux M."/>
            <person name="Barbe V."/>
            <person name="Salanoubat M."/>
            <person name="Le Paslier D."/>
            <person name="Weissenbach J."/>
            <person name="Cohen G.N."/>
            <person name="Kreimeyer A."/>
        </authorList>
    </citation>
    <scope>NUCLEOTIDE SEQUENCE [LARGE SCALE GENOMIC DNA]</scope>
    <source>
        <strain evidence="3">ATCC 12662 / DSM 519 / JCM 1433 / CCUG 9281 / NCIMB 10654 / HF</strain>
    </source>
</reference>
<dbReference type="Gene3D" id="2.30.40.10">
    <property type="entry name" value="Urease, subunit C, domain 1"/>
    <property type="match status" value="1"/>
</dbReference>
<proteinExistence type="predicted"/>
<dbReference type="AlphaFoldDB" id="E3PVD5"/>
<dbReference type="SUPFAM" id="SSF51556">
    <property type="entry name" value="Metallo-dependent hydrolases"/>
    <property type="match status" value="1"/>
</dbReference>
<evidence type="ECO:0000313" key="2">
    <source>
        <dbReference type="EMBL" id="CBH22588.1"/>
    </source>
</evidence>
<dbReference type="GO" id="GO:0016810">
    <property type="term" value="F:hydrolase activity, acting on carbon-nitrogen (but not peptide) bonds"/>
    <property type="evidence" value="ECO:0007669"/>
    <property type="project" value="InterPro"/>
</dbReference>
<evidence type="ECO:0000313" key="3">
    <source>
        <dbReference type="Proteomes" id="UP000007041"/>
    </source>
</evidence>
<gene>
    <name evidence="2" type="ordered locus">CLOST_2473</name>
</gene>
<dbReference type="SUPFAM" id="SSF51338">
    <property type="entry name" value="Composite domain of metallo-dependent hydrolases"/>
    <property type="match status" value="1"/>
</dbReference>
<name>E3PVD5_ACESD</name>
<dbReference type="CDD" id="cd01300">
    <property type="entry name" value="YtcJ_like"/>
    <property type="match status" value="1"/>
</dbReference>
<dbReference type="BioCyc" id="CSTI499177:GJE9-2566-MONOMER"/>
<keyword evidence="2" id="KW-0378">Hydrolase</keyword>
<dbReference type="eggNOG" id="COG1574">
    <property type="taxonomic scope" value="Bacteria"/>
</dbReference>
<dbReference type="STRING" id="1511.CLOST_2473"/>
<feature type="domain" description="Amidohydrolase 3" evidence="1">
    <location>
        <begin position="44"/>
        <end position="530"/>
    </location>
</feature>
<dbReference type="Pfam" id="PF07969">
    <property type="entry name" value="Amidohydro_3"/>
    <property type="match status" value="1"/>
</dbReference>
<organism evidence="2 3">
    <name type="scientific">Acetoanaerobium sticklandii (strain ATCC 12662 / DSM 519 / JCM 1433 / CCUG 9281 / NCIMB 10654 / HF)</name>
    <name type="common">Clostridium sticklandii</name>
    <dbReference type="NCBI Taxonomy" id="499177"/>
    <lineage>
        <taxon>Bacteria</taxon>
        <taxon>Bacillati</taxon>
        <taxon>Bacillota</taxon>
        <taxon>Clostridia</taxon>
        <taxon>Peptostreptococcales</taxon>
        <taxon>Filifactoraceae</taxon>
        <taxon>Acetoanaerobium</taxon>
    </lineage>
</organism>
<protein>
    <submittedName>
        <fullName evidence="2">Amidohydrolase 3</fullName>
    </submittedName>
</protein>
<dbReference type="PANTHER" id="PTHR22642:SF2">
    <property type="entry name" value="PROTEIN LONG AFTER FAR-RED 3"/>
    <property type="match status" value="1"/>
</dbReference>